<evidence type="ECO:0000259" key="2">
    <source>
        <dbReference type="PROSITE" id="PS50404"/>
    </source>
</evidence>
<feature type="domain" description="GST N-terminal" evidence="2">
    <location>
        <begin position="1"/>
        <end position="79"/>
    </location>
</feature>
<comment type="caution">
    <text evidence="4">The sequence shown here is derived from an EMBL/GenBank/DDBJ whole genome shotgun (WGS) entry which is preliminary data.</text>
</comment>
<dbReference type="InterPro" id="IPR004045">
    <property type="entry name" value="Glutathione_S-Trfase_N"/>
</dbReference>
<dbReference type="Proteomes" id="UP000306602">
    <property type="component" value="Unassembled WGS sequence"/>
</dbReference>
<dbReference type="GO" id="GO:0016740">
    <property type="term" value="F:transferase activity"/>
    <property type="evidence" value="ECO:0007669"/>
    <property type="project" value="UniProtKB-KW"/>
</dbReference>
<dbReference type="CDD" id="cd03207">
    <property type="entry name" value="GST_C_8"/>
    <property type="match status" value="1"/>
</dbReference>
<keyword evidence="5" id="KW-1185">Reference proteome</keyword>
<dbReference type="SUPFAM" id="SSF52833">
    <property type="entry name" value="Thioredoxin-like"/>
    <property type="match status" value="1"/>
</dbReference>
<evidence type="ECO:0000313" key="4">
    <source>
        <dbReference type="EMBL" id="THH36719.1"/>
    </source>
</evidence>
<dbReference type="InterPro" id="IPR040079">
    <property type="entry name" value="Glutathione_S-Trfase"/>
</dbReference>
<dbReference type="PROSITE" id="PS50405">
    <property type="entry name" value="GST_CTER"/>
    <property type="match status" value="1"/>
</dbReference>
<dbReference type="AlphaFoldDB" id="A0A4S4NBK6"/>
<dbReference type="InterPro" id="IPR036249">
    <property type="entry name" value="Thioredoxin-like_sf"/>
</dbReference>
<dbReference type="SUPFAM" id="SSF47616">
    <property type="entry name" value="GST C-terminal domain-like"/>
    <property type="match status" value="1"/>
</dbReference>
<dbReference type="InterPro" id="IPR004046">
    <property type="entry name" value="GST_C"/>
</dbReference>
<comment type="similarity">
    <text evidence="1">Belongs to the GST superfamily.</text>
</comment>
<dbReference type="SFLD" id="SFLDG01150">
    <property type="entry name" value="Main.1:_Beta-like"/>
    <property type="match status" value="1"/>
</dbReference>
<dbReference type="CDD" id="cd03046">
    <property type="entry name" value="GST_N_GTT1_like"/>
    <property type="match status" value="1"/>
</dbReference>
<evidence type="ECO:0000256" key="1">
    <source>
        <dbReference type="RuleBase" id="RU003494"/>
    </source>
</evidence>
<dbReference type="Gene3D" id="3.40.30.10">
    <property type="entry name" value="Glutaredoxin"/>
    <property type="match status" value="1"/>
</dbReference>
<dbReference type="Gene3D" id="1.20.1050.10">
    <property type="match status" value="1"/>
</dbReference>
<dbReference type="RefSeq" id="WP_136462320.1">
    <property type="nucleotide sequence ID" value="NZ_SRKY01000002.1"/>
</dbReference>
<gene>
    <name evidence="4" type="ORF">E4Z66_07155</name>
</gene>
<proteinExistence type="inferred from homology"/>
<dbReference type="PROSITE" id="PS50404">
    <property type="entry name" value="GST_NTER"/>
    <property type="match status" value="1"/>
</dbReference>
<reference evidence="4 5" key="1">
    <citation type="submission" date="2019-04" db="EMBL/GenBank/DDBJ databases">
        <title>Shimia ponticola sp. nov., isolated from seawater.</title>
        <authorList>
            <person name="Kim Y.-O."/>
            <person name="Yoon J.-H."/>
        </authorList>
    </citation>
    <scope>NUCLEOTIDE SEQUENCE [LARGE SCALE GENOMIC DNA]</scope>
    <source>
        <strain evidence="4 5">MYP11</strain>
    </source>
</reference>
<dbReference type="OrthoDB" id="9810080at2"/>
<dbReference type="SFLD" id="SFLDS00019">
    <property type="entry name" value="Glutathione_Transferase_(cytos"/>
    <property type="match status" value="1"/>
</dbReference>
<keyword evidence="4" id="KW-0808">Transferase</keyword>
<dbReference type="EMBL" id="SRKY01000002">
    <property type="protein sequence ID" value="THH36719.1"/>
    <property type="molecule type" value="Genomic_DNA"/>
</dbReference>
<sequence length="201" mass="22560">MKLYFAPNSRAVRIAWLLEELGLEYELQRFALGHPDMRSDAFRRVSPMGRVPVLEDGDVTLVESGAIVEYLLIRHGNGKFRPAEDSTEFPTYLQWLHYSEGMLMPPVNNYMVETFFLPPERRSEEHAGRAKRLLGRMLGGVEHALEGKEYLTGAFSGADVMTGSAILSIRQIGIDFSEAPNCNAYADRLAARPAYHKALAL</sequence>
<organism evidence="4 5">
    <name type="scientific">Aliishimia ponticola</name>
    <dbReference type="NCBI Taxonomy" id="2499833"/>
    <lineage>
        <taxon>Bacteria</taxon>
        <taxon>Pseudomonadati</taxon>
        <taxon>Pseudomonadota</taxon>
        <taxon>Alphaproteobacteria</taxon>
        <taxon>Rhodobacterales</taxon>
        <taxon>Paracoccaceae</taxon>
        <taxon>Aliishimia</taxon>
    </lineage>
</organism>
<dbReference type="SFLD" id="SFLDG00358">
    <property type="entry name" value="Main_(cytGST)"/>
    <property type="match status" value="1"/>
</dbReference>
<accession>A0A4S4NBK6</accession>
<evidence type="ECO:0000313" key="5">
    <source>
        <dbReference type="Proteomes" id="UP000306602"/>
    </source>
</evidence>
<dbReference type="Pfam" id="PF02798">
    <property type="entry name" value="GST_N"/>
    <property type="match status" value="1"/>
</dbReference>
<dbReference type="Pfam" id="PF00043">
    <property type="entry name" value="GST_C"/>
    <property type="match status" value="1"/>
</dbReference>
<dbReference type="PANTHER" id="PTHR44051:SF8">
    <property type="entry name" value="GLUTATHIONE S-TRANSFERASE GSTA"/>
    <property type="match status" value="1"/>
</dbReference>
<name>A0A4S4NBK6_9RHOB</name>
<feature type="domain" description="GST C-terminal" evidence="3">
    <location>
        <begin position="85"/>
        <end position="201"/>
    </location>
</feature>
<dbReference type="PANTHER" id="PTHR44051">
    <property type="entry name" value="GLUTATHIONE S-TRANSFERASE-RELATED"/>
    <property type="match status" value="1"/>
</dbReference>
<evidence type="ECO:0000259" key="3">
    <source>
        <dbReference type="PROSITE" id="PS50405"/>
    </source>
</evidence>
<dbReference type="InterPro" id="IPR036282">
    <property type="entry name" value="Glutathione-S-Trfase_C_sf"/>
</dbReference>
<dbReference type="InterPro" id="IPR010987">
    <property type="entry name" value="Glutathione-S-Trfase_C-like"/>
</dbReference>
<protein>
    <submittedName>
        <fullName evidence="4">Glutathione S-transferase family protein</fullName>
    </submittedName>
</protein>